<feature type="domain" description="B30.2/SPRY" evidence="4">
    <location>
        <begin position="1"/>
        <end position="196"/>
    </location>
</feature>
<name>A0A4W5LY64_9TELE</name>
<dbReference type="AlphaFoldDB" id="A0A4W5LY64"/>
<dbReference type="GO" id="GO:0005737">
    <property type="term" value="C:cytoplasm"/>
    <property type="evidence" value="ECO:0007669"/>
    <property type="project" value="UniProtKB-ARBA"/>
</dbReference>
<evidence type="ECO:0000256" key="1">
    <source>
        <dbReference type="ARBA" id="ARBA00022723"/>
    </source>
</evidence>
<reference evidence="6" key="1">
    <citation type="submission" date="2018-06" db="EMBL/GenBank/DDBJ databases">
        <title>Genome assembly of Danube salmon.</title>
        <authorList>
            <person name="Macqueen D.J."/>
            <person name="Gundappa M.K."/>
        </authorList>
    </citation>
    <scope>NUCLEOTIDE SEQUENCE [LARGE SCALE GENOMIC DNA]</scope>
</reference>
<proteinExistence type="predicted"/>
<dbReference type="SMART" id="SM00589">
    <property type="entry name" value="PRY"/>
    <property type="match status" value="1"/>
</dbReference>
<dbReference type="InterPro" id="IPR006574">
    <property type="entry name" value="PRY"/>
</dbReference>
<reference evidence="5" key="3">
    <citation type="submission" date="2025-09" db="UniProtKB">
        <authorList>
            <consortium name="Ensembl"/>
        </authorList>
    </citation>
    <scope>IDENTIFICATION</scope>
</reference>
<dbReference type="PROSITE" id="PS50188">
    <property type="entry name" value="B302_SPRY"/>
    <property type="match status" value="1"/>
</dbReference>
<dbReference type="SUPFAM" id="SSF49899">
    <property type="entry name" value="Concanavalin A-like lectins/glucanases"/>
    <property type="match status" value="1"/>
</dbReference>
<dbReference type="InterPro" id="IPR043136">
    <property type="entry name" value="B30.2/SPRY_sf"/>
</dbReference>
<sequence length="196" mass="22509">MKKYACDLTLDQNTAHRNLSLSEGSRRVKMVKEKQPYPDHPERFHLHPQVLCREGLTERCYWEVECSGCAAIGVTYKGNSRKGDGLACGLGTNDKSWSLYCTKDHYYALHNNEQTGISALPIINRPKRKRDQSSCFPPPRVGVFLDWPAGSLSFYRVFSNTMTHLYTFQTTFTEPLYPGFKFMWPGYFSLSLCQVE</sequence>
<dbReference type="PANTHER" id="PTHR25465:SF14">
    <property type="entry name" value="E3 UBIQUITIN-PROTEIN LIGASE TRIM65"/>
    <property type="match status" value="1"/>
</dbReference>
<dbReference type="SMART" id="SM00449">
    <property type="entry name" value="SPRY"/>
    <property type="match status" value="1"/>
</dbReference>
<keyword evidence="2" id="KW-0863">Zinc-finger</keyword>
<keyword evidence="1" id="KW-0479">Metal-binding</keyword>
<dbReference type="InterPro" id="IPR013320">
    <property type="entry name" value="ConA-like_dom_sf"/>
</dbReference>
<keyword evidence="3" id="KW-0862">Zinc</keyword>
<organism evidence="5 6">
    <name type="scientific">Hucho hucho</name>
    <name type="common">huchen</name>
    <dbReference type="NCBI Taxonomy" id="62062"/>
    <lineage>
        <taxon>Eukaryota</taxon>
        <taxon>Metazoa</taxon>
        <taxon>Chordata</taxon>
        <taxon>Craniata</taxon>
        <taxon>Vertebrata</taxon>
        <taxon>Euteleostomi</taxon>
        <taxon>Actinopterygii</taxon>
        <taxon>Neopterygii</taxon>
        <taxon>Teleostei</taxon>
        <taxon>Protacanthopterygii</taxon>
        <taxon>Salmoniformes</taxon>
        <taxon>Salmonidae</taxon>
        <taxon>Salmoninae</taxon>
        <taxon>Hucho</taxon>
    </lineage>
</organism>
<dbReference type="InterPro" id="IPR003879">
    <property type="entry name" value="Butyrophylin_SPRY"/>
</dbReference>
<evidence type="ECO:0000313" key="6">
    <source>
        <dbReference type="Proteomes" id="UP000314982"/>
    </source>
</evidence>
<evidence type="ECO:0000259" key="4">
    <source>
        <dbReference type="PROSITE" id="PS50188"/>
    </source>
</evidence>
<dbReference type="PANTHER" id="PTHR25465">
    <property type="entry name" value="B-BOX DOMAIN CONTAINING"/>
    <property type="match status" value="1"/>
</dbReference>
<dbReference type="GeneTree" id="ENSGT00940000154395"/>
<dbReference type="Gene3D" id="2.60.120.920">
    <property type="match status" value="1"/>
</dbReference>
<evidence type="ECO:0000256" key="3">
    <source>
        <dbReference type="ARBA" id="ARBA00022833"/>
    </source>
</evidence>
<dbReference type="Pfam" id="PF13765">
    <property type="entry name" value="PRY"/>
    <property type="match status" value="1"/>
</dbReference>
<dbReference type="GO" id="GO:0008270">
    <property type="term" value="F:zinc ion binding"/>
    <property type="evidence" value="ECO:0007669"/>
    <property type="project" value="UniProtKB-KW"/>
</dbReference>
<dbReference type="InterPro" id="IPR051051">
    <property type="entry name" value="E3_ubiq-ligase_TRIM/RNF"/>
</dbReference>
<dbReference type="CDD" id="cd16040">
    <property type="entry name" value="SPRY_PRY_SNTX"/>
    <property type="match status" value="1"/>
</dbReference>
<protein>
    <recommendedName>
        <fullName evidence="4">B30.2/SPRY domain-containing protein</fullName>
    </recommendedName>
</protein>
<keyword evidence="6" id="KW-1185">Reference proteome</keyword>
<dbReference type="Pfam" id="PF00622">
    <property type="entry name" value="SPRY"/>
    <property type="match status" value="1"/>
</dbReference>
<dbReference type="Ensembl" id="ENSHHUT00000032153.1">
    <property type="protein sequence ID" value="ENSHHUP00000030873.1"/>
    <property type="gene ID" value="ENSHHUG00000019640.1"/>
</dbReference>
<evidence type="ECO:0000313" key="5">
    <source>
        <dbReference type="Ensembl" id="ENSHHUP00000030873.1"/>
    </source>
</evidence>
<reference evidence="5" key="2">
    <citation type="submission" date="2025-08" db="UniProtKB">
        <authorList>
            <consortium name="Ensembl"/>
        </authorList>
    </citation>
    <scope>IDENTIFICATION</scope>
</reference>
<dbReference type="InterPro" id="IPR003877">
    <property type="entry name" value="SPRY_dom"/>
</dbReference>
<evidence type="ECO:0000256" key="2">
    <source>
        <dbReference type="ARBA" id="ARBA00022771"/>
    </source>
</evidence>
<accession>A0A4W5LY64</accession>
<dbReference type="InterPro" id="IPR001870">
    <property type="entry name" value="B30.2/SPRY"/>
</dbReference>
<dbReference type="PRINTS" id="PR01407">
    <property type="entry name" value="BUTYPHLNCDUF"/>
</dbReference>
<dbReference type="Proteomes" id="UP000314982">
    <property type="component" value="Unassembled WGS sequence"/>
</dbReference>